<evidence type="ECO:0000256" key="3">
    <source>
        <dbReference type="ARBA" id="ARBA00023163"/>
    </source>
</evidence>
<dbReference type="Gene3D" id="1.10.10.10">
    <property type="entry name" value="Winged helix-like DNA-binding domain superfamily/Winged helix DNA-binding domain"/>
    <property type="match status" value="1"/>
</dbReference>
<dbReference type="PROSITE" id="PS50042">
    <property type="entry name" value="CNMP_BINDING_3"/>
    <property type="match status" value="1"/>
</dbReference>
<dbReference type="PANTHER" id="PTHR24567:SF28">
    <property type="entry name" value="LISTERIOLYSIN REGULATORY PROTEIN"/>
    <property type="match status" value="1"/>
</dbReference>
<dbReference type="Pfam" id="PF13545">
    <property type="entry name" value="HTH_Crp_2"/>
    <property type="match status" value="1"/>
</dbReference>
<proteinExistence type="predicted"/>
<feature type="domain" description="HTH crp-type" evidence="5">
    <location>
        <begin position="149"/>
        <end position="215"/>
    </location>
</feature>
<dbReference type="InterPro" id="IPR036390">
    <property type="entry name" value="WH_DNA-bd_sf"/>
</dbReference>
<dbReference type="InterPro" id="IPR036388">
    <property type="entry name" value="WH-like_DNA-bd_sf"/>
</dbReference>
<keyword evidence="2" id="KW-0238">DNA-binding</keyword>
<evidence type="ECO:0000313" key="7">
    <source>
        <dbReference type="Proteomes" id="UP000032434"/>
    </source>
</evidence>
<dbReference type="SMART" id="SM00100">
    <property type="entry name" value="cNMP"/>
    <property type="match status" value="1"/>
</dbReference>
<keyword evidence="1" id="KW-0805">Transcription regulation</keyword>
<evidence type="ECO:0000256" key="1">
    <source>
        <dbReference type="ARBA" id="ARBA00023015"/>
    </source>
</evidence>
<dbReference type="PATRIC" id="fig|35623.3.peg.238"/>
<evidence type="ECO:0000259" key="5">
    <source>
        <dbReference type="PROSITE" id="PS51063"/>
    </source>
</evidence>
<organism evidence="6 7">
    <name type="scientific">Acholeplasma oculi</name>
    <dbReference type="NCBI Taxonomy" id="35623"/>
    <lineage>
        <taxon>Bacteria</taxon>
        <taxon>Bacillati</taxon>
        <taxon>Mycoplasmatota</taxon>
        <taxon>Mollicutes</taxon>
        <taxon>Acholeplasmatales</taxon>
        <taxon>Acholeplasmataceae</taxon>
        <taxon>Acholeplasma</taxon>
    </lineage>
</organism>
<dbReference type="CDD" id="cd00038">
    <property type="entry name" value="CAP_ED"/>
    <property type="match status" value="1"/>
</dbReference>
<dbReference type="FunCoup" id="A0A061AFJ3">
    <property type="interactions" value="134"/>
</dbReference>
<dbReference type="Pfam" id="PF00027">
    <property type="entry name" value="cNMP_binding"/>
    <property type="match status" value="1"/>
</dbReference>
<reference evidence="7" key="1">
    <citation type="submission" date="2014-05" db="EMBL/GenBank/DDBJ databases">
        <authorList>
            <person name="Kube M."/>
        </authorList>
    </citation>
    <scope>NUCLEOTIDE SEQUENCE [LARGE SCALE GENOMIC DNA]</scope>
</reference>
<sequence>MSDNQPNQCVKHVPLFKNLNSSELDEIVNIAHHKKMMRGEFIYHLGDSIESLYVIHRGKVKISRMNQDGKEQVIRILKNGDFLGELALFNTLNTPHYAEVIEPSIICMVEQKELKKLMAKSPELSIKMLEEVTNRLDHAEKLIEHNNLYDALTKVVKILLDLEKNLLVKFPTSKTNLASNLGMTPETFSRKLAVLTKKGYIHSIENKLIMIDQKEALKKLLE</sequence>
<dbReference type="InterPro" id="IPR000595">
    <property type="entry name" value="cNMP-bd_dom"/>
</dbReference>
<dbReference type="HOGENOM" id="CLU_075053_3_2_14"/>
<dbReference type="GO" id="GO:0003677">
    <property type="term" value="F:DNA binding"/>
    <property type="evidence" value="ECO:0007669"/>
    <property type="project" value="UniProtKB-KW"/>
</dbReference>
<keyword evidence="7" id="KW-1185">Reference proteome</keyword>
<gene>
    <name evidence="6" type="ORF">Aocu_02380</name>
</gene>
<protein>
    <submittedName>
        <fullName evidence="6">Transcriptional regulator, Crp family</fullName>
    </submittedName>
</protein>
<dbReference type="EMBL" id="LK028559">
    <property type="protein sequence ID" value="CDR30311.1"/>
    <property type="molecule type" value="Genomic_DNA"/>
</dbReference>
<dbReference type="GO" id="GO:0005829">
    <property type="term" value="C:cytosol"/>
    <property type="evidence" value="ECO:0007669"/>
    <property type="project" value="TreeGrafter"/>
</dbReference>
<dbReference type="OrthoDB" id="9798104at2"/>
<dbReference type="PROSITE" id="PS51063">
    <property type="entry name" value="HTH_CRP_2"/>
    <property type="match status" value="1"/>
</dbReference>
<evidence type="ECO:0000313" key="6">
    <source>
        <dbReference type="EMBL" id="CDR30311.1"/>
    </source>
</evidence>
<evidence type="ECO:0000259" key="4">
    <source>
        <dbReference type="PROSITE" id="PS50042"/>
    </source>
</evidence>
<dbReference type="KEGG" id="aoc:Aocu_02380"/>
<dbReference type="InParanoid" id="A0A061AFJ3"/>
<dbReference type="GO" id="GO:0003700">
    <property type="term" value="F:DNA-binding transcription factor activity"/>
    <property type="evidence" value="ECO:0007669"/>
    <property type="project" value="TreeGrafter"/>
</dbReference>
<dbReference type="Proteomes" id="UP000032434">
    <property type="component" value="Chromosome 1"/>
</dbReference>
<name>A0A061AFJ3_9MOLU</name>
<accession>A0A061AFJ3</accession>
<dbReference type="InterPro" id="IPR012318">
    <property type="entry name" value="HTH_CRP"/>
</dbReference>
<dbReference type="InterPro" id="IPR018490">
    <property type="entry name" value="cNMP-bd_dom_sf"/>
</dbReference>
<evidence type="ECO:0000256" key="2">
    <source>
        <dbReference type="ARBA" id="ARBA00023125"/>
    </source>
</evidence>
<dbReference type="STRING" id="35623.Aocu_02380"/>
<dbReference type="PANTHER" id="PTHR24567">
    <property type="entry name" value="CRP FAMILY TRANSCRIPTIONAL REGULATORY PROTEIN"/>
    <property type="match status" value="1"/>
</dbReference>
<dbReference type="AlphaFoldDB" id="A0A061AFJ3"/>
<dbReference type="Gene3D" id="2.60.120.10">
    <property type="entry name" value="Jelly Rolls"/>
    <property type="match status" value="1"/>
</dbReference>
<keyword evidence="3" id="KW-0804">Transcription</keyword>
<dbReference type="SUPFAM" id="SSF46785">
    <property type="entry name" value="Winged helix' DNA-binding domain"/>
    <property type="match status" value="1"/>
</dbReference>
<dbReference type="SUPFAM" id="SSF51206">
    <property type="entry name" value="cAMP-binding domain-like"/>
    <property type="match status" value="1"/>
</dbReference>
<dbReference type="RefSeq" id="WP_045748877.1">
    <property type="nucleotide sequence ID" value="NZ_FUZK01000002.1"/>
</dbReference>
<feature type="domain" description="Cyclic nucleotide-binding" evidence="4">
    <location>
        <begin position="15"/>
        <end position="135"/>
    </location>
</feature>
<dbReference type="InterPro" id="IPR050397">
    <property type="entry name" value="Env_Response_Regulators"/>
</dbReference>
<dbReference type="SMART" id="SM00419">
    <property type="entry name" value="HTH_CRP"/>
    <property type="match status" value="1"/>
</dbReference>
<dbReference type="InterPro" id="IPR014710">
    <property type="entry name" value="RmlC-like_jellyroll"/>
</dbReference>